<keyword evidence="2" id="KW-1003">Cell membrane</keyword>
<feature type="domain" description="MacB-like periplasmic core" evidence="9">
    <location>
        <begin position="483"/>
        <end position="680"/>
    </location>
</feature>
<feature type="transmembrane region" description="Helical" evidence="7">
    <location>
        <begin position="353"/>
        <end position="372"/>
    </location>
</feature>
<dbReference type="InterPro" id="IPR003838">
    <property type="entry name" value="ABC3_permease_C"/>
</dbReference>
<feature type="transmembrane region" description="Helical" evidence="7">
    <location>
        <begin position="763"/>
        <end position="784"/>
    </location>
</feature>
<keyword evidence="5 7" id="KW-0472">Membrane</keyword>
<dbReference type="Pfam" id="PF02687">
    <property type="entry name" value="FtsX"/>
    <property type="match status" value="2"/>
</dbReference>
<dbReference type="AlphaFoldDB" id="A0A0H4TND7"/>
<evidence type="ECO:0000256" key="4">
    <source>
        <dbReference type="ARBA" id="ARBA00022989"/>
    </source>
</evidence>
<dbReference type="GO" id="GO:0022857">
    <property type="term" value="F:transmembrane transporter activity"/>
    <property type="evidence" value="ECO:0007669"/>
    <property type="project" value="TreeGrafter"/>
</dbReference>
<feature type="domain" description="MacB-like periplasmic core" evidence="9">
    <location>
        <begin position="17"/>
        <end position="225"/>
    </location>
</feature>
<feature type="domain" description="ABC3 transporter permease C-terminal" evidence="8">
    <location>
        <begin position="713"/>
        <end position="829"/>
    </location>
</feature>
<dbReference type="InterPro" id="IPR050250">
    <property type="entry name" value="Macrolide_Exporter_MacB"/>
</dbReference>
<sequence length="837" mass="87022">MFKTMLRDLLAHKGRVLMTLVAIALGVTATVGSWVVSDSIAATLTLRETRDDVSVAVQSPGKEPVLGATERDRLAALPGVAAAEGVVVGRAGLVGPDGKLVKSGTVLDRAGTNWSNDERFTLDAGRKPKGTGEVALNSTDAESAGFGVGDTVRVLLAGGRSERAEVAGLFTYHRLGPQAEADSDEASDAVPVVAYDNAGAARFLGARYHRVELTAEPGVGADALAGTARGAVPGTYPVETGRALADAAAAQSDDEAQDLRMTMLPFAAVALLVGMFVIANTFTMLVGQRTRQYALLRAVGARRRQVRKGIIAEAAVLGVAGGTLGTLAGVGLGPLLIGVMRPDDDVEFTVRPTAILLGYGVAVIVTVLAAYASARRAAAVPPVAALRTDAVMPRETKRRRNLLGVALLVVSAAMVIATADPSSSNLLRIVALVGAVLGVVGAILLAPFLAERLLLPLTRLVGRRGGASVRLGLRNAAGDPRRTAGTATAITVGLGLVCAFATLSASFADLIASTTRANVPLTTTVLQSAAGGESTLTPAEVERVRSVPGVDRVAASRDVLADLTYEGGKTVRRISAIEPEALRTVLTPEITAGSPDLTRGVVISRNQADMLGLGMDDEITLGLDAKTSVTQRVVGIYDATELQASIYLDAAKAPEALRRQITLLYATGADPDKARAGIEAAFRDRPDVTVTDREGLVEQGVDQQRFAFTLMYAMFGVAIVIAVFGVVNTLVLSVMERTREIGVMRAVGAKRLLVRRTIRAESIVISMFGAVLGVVVGVPVGAVMQHAMFGQLLWDFTMPFTVIGAALVGISVAAVLAAMWPARRAAGTNMLEAISGK</sequence>
<protein>
    <submittedName>
        <fullName evidence="10">Putative ABC transporter subunit</fullName>
    </submittedName>
</protein>
<feature type="transmembrane region" description="Helical" evidence="7">
    <location>
        <begin position="796"/>
        <end position="820"/>
    </location>
</feature>
<evidence type="ECO:0000313" key="10">
    <source>
        <dbReference type="EMBL" id="AKQ13310.1"/>
    </source>
</evidence>
<proteinExistence type="inferred from homology"/>
<feature type="domain" description="ABC3 transporter permease C-terminal" evidence="8">
    <location>
        <begin position="266"/>
        <end position="381"/>
    </location>
</feature>
<reference evidence="10" key="1">
    <citation type="journal article" date="2015" name="J. Am. Chem. Soc.">
        <title>Biosynthetic Studies of Telomycin Reveal New Lipopeptides with Enhanced Activity.</title>
        <authorList>
            <person name="Fu C."/>
            <person name="Keller L."/>
            <person name="Bauer A."/>
            <person name="Broenstrup M."/>
            <person name="Froidbise A."/>
            <person name="Hammann P."/>
            <person name="Herrmann J."/>
            <person name="Mondesert G."/>
            <person name="Kurz M."/>
            <person name="Schiell M."/>
            <person name="Schummer D."/>
            <person name="Toti L."/>
            <person name="Wink J."/>
            <person name="Mueller R."/>
        </authorList>
    </citation>
    <scope>NUCLEOTIDE SEQUENCE</scope>
    <source>
        <strain evidence="10">ATCC 12646</strain>
    </source>
</reference>
<feature type="transmembrane region" description="Helical" evidence="7">
    <location>
        <begin position="263"/>
        <end position="287"/>
    </location>
</feature>
<evidence type="ECO:0000256" key="2">
    <source>
        <dbReference type="ARBA" id="ARBA00022475"/>
    </source>
</evidence>
<name>A0A0H4TND7_9ACTN</name>
<evidence type="ECO:0000259" key="9">
    <source>
        <dbReference type="Pfam" id="PF12704"/>
    </source>
</evidence>
<dbReference type="InterPro" id="IPR025857">
    <property type="entry name" value="MacB_PCD"/>
</dbReference>
<organism evidence="10">
    <name type="scientific">Streptomyces canus</name>
    <dbReference type="NCBI Taxonomy" id="58343"/>
    <lineage>
        <taxon>Bacteria</taxon>
        <taxon>Bacillati</taxon>
        <taxon>Actinomycetota</taxon>
        <taxon>Actinomycetes</taxon>
        <taxon>Kitasatosporales</taxon>
        <taxon>Streptomycetaceae</taxon>
        <taxon>Streptomyces</taxon>
        <taxon>Streptomyces aurantiacus group</taxon>
    </lineage>
</organism>
<feature type="transmembrane region" description="Helical" evidence="7">
    <location>
        <begin position="310"/>
        <end position="333"/>
    </location>
</feature>
<evidence type="ECO:0000259" key="8">
    <source>
        <dbReference type="Pfam" id="PF02687"/>
    </source>
</evidence>
<dbReference type="EMBL" id="KP756960">
    <property type="protein sequence ID" value="AKQ13310.1"/>
    <property type="molecule type" value="Genomic_DNA"/>
</dbReference>
<feature type="transmembrane region" description="Helical" evidence="7">
    <location>
        <begin position="484"/>
        <end position="508"/>
    </location>
</feature>
<dbReference type="GO" id="GO:0005886">
    <property type="term" value="C:plasma membrane"/>
    <property type="evidence" value="ECO:0007669"/>
    <property type="project" value="UniProtKB-SubCell"/>
</dbReference>
<evidence type="ECO:0000256" key="3">
    <source>
        <dbReference type="ARBA" id="ARBA00022692"/>
    </source>
</evidence>
<dbReference type="PANTHER" id="PTHR30572">
    <property type="entry name" value="MEMBRANE COMPONENT OF TRANSPORTER-RELATED"/>
    <property type="match status" value="1"/>
</dbReference>
<feature type="transmembrane region" description="Helical" evidence="7">
    <location>
        <begin position="402"/>
        <end position="419"/>
    </location>
</feature>
<feature type="transmembrane region" description="Helical" evidence="7">
    <location>
        <begin position="425"/>
        <end position="450"/>
    </location>
</feature>
<feature type="transmembrane region" description="Helical" evidence="7">
    <location>
        <begin position="710"/>
        <end position="735"/>
    </location>
</feature>
<dbReference type="Pfam" id="PF12704">
    <property type="entry name" value="MacB_PCD"/>
    <property type="match status" value="2"/>
</dbReference>
<evidence type="ECO:0000256" key="1">
    <source>
        <dbReference type="ARBA" id="ARBA00004651"/>
    </source>
</evidence>
<evidence type="ECO:0000256" key="5">
    <source>
        <dbReference type="ARBA" id="ARBA00023136"/>
    </source>
</evidence>
<dbReference type="PANTHER" id="PTHR30572:SF4">
    <property type="entry name" value="ABC TRANSPORTER PERMEASE YTRF"/>
    <property type="match status" value="1"/>
</dbReference>
<comment type="subcellular location">
    <subcellularLocation>
        <location evidence="1">Cell membrane</location>
        <topology evidence="1">Multi-pass membrane protein</topology>
    </subcellularLocation>
</comment>
<keyword evidence="3 7" id="KW-0812">Transmembrane</keyword>
<keyword evidence="4 7" id="KW-1133">Transmembrane helix</keyword>
<comment type="similarity">
    <text evidence="6">Belongs to the ABC-4 integral membrane protein family.</text>
</comment>
<accession>A0A0H4TND7</accession>
<evidence type="ECO:0000256" key="6">
    <source>
        <dbReference type="ARBA" id="ARBA00038076"/>
    </source>
</evidence>
<evidence type="ECO:0000256" key="7">
    <source>
        <dbReference type="SAM" id="Phobius"/>
    </source>
</evidence>